<sequence>MIRRFAGPAAILLSLLVVLAGDTYEMDRGAEPAAAAVPPPAASPAADEIFSSPNLRQMANLPKGARVSGINTDLAFRGDYAFAGNYDGFSVYDISDPNAPEVAVQVLCPGPQNDVAVHGDLLFVGADSPSSDSDSCAGLEGVKIFDVSDPRRPRYVAVVPTECGAHTVTLVPGKGADRSVYVYASSPCMDPDDRITIVKVPLNDPAAARVVPAAGRLTTGDDAMAAGCHDVTAYPEKGLAAAACVGDGVLLDISEPAAPRVIARVRDDNFAFWHSATFNNAATKVVFTDELGGGVGRTCTPDTDSHRGANAIFDITGQGTRRKLEFRGYFKIARHSAGNCVAHNGSLIPVPGRDVMVQGWYQGGVSVWDFTDSRRPEEIAYWARADQSFIGGSWSAYWYNGVIYSSDLQQGLDVLRLDDPRTDPARTLRTDHSNPQTQNDHNRWCCR</sequence>
<dbReference type="Proteomes" id="UP000598146">
    <property type="component" value="Unassembled WGS sequence"/>
</dbReference>
<reference evidence="2" key="1">
    <citation type="submission" date="2020-11" db="EMBL/GenBank/DDBJ databases">
        <title>Isolation and identification of active actinomycetes.</title>
        <authorList>
            <person name="Sun X."/>
        </authorList>
    </citation>
    <scope>NUCLEOTIDE SEQUENCE</scope>
    <source>
        <strain evidence="2">NEAU-A11</strain>
    </source>
</reference>
<evidence type="ECO:0000256" key="1">
    <source>
        <dbReference type="SAM" id="MobiDB-lite"/>
    </source>
</evidence>
<dbReference type="InterPro" id="IPR013211">
    <property type="entry name" value="LVIVD"/>
</dbReference>
<accession>A0A931G2L0</accession>
<organism evidence="2 3">
    <name type="scientific">Actinoplanes aureus</name>
    <dbReference type="NCBI Taxonomy" id="2792083"/>
    <lineage>
        <taxon>Bacteria</taxon>
        <taxon>Bacillati</taxon>
        <taxon>Actinomycetota</taxon>
        <taxon>Actinomycetes</taxon>
        <taxon>Micromonosporales</taxon>
        <taxon>Micromonosporaceae</taxon>
        <taxon>Actinoplanes</taxon>
    </lineage>
</organism>
<dbReference type="SUPFAM" id="SSF101908">
    <property type="entry name" value="Putative isomerase YbhE"/>
    <property type="match status" value="1"/>
</dbReference>
<gene>
    <name evidence="2" type="ORF">I4J89_43385</name>
</gene>
<feature type="region of interest" description="Disordered" evidence="1">
    <location>
        <begin position="425"/>
        <end position="447"/>
    </location>
</feature>
<dbReference type="Pfam" id="PF08309">
    <property type="entry name" value="LVIVD"/>
    <property type="match status" value="1"/>
</dbReference>
<dbReference type="RefSeq" id="WP_196420063.1">
    <property type="nucleotide sequence ID" value="NZ_JADQTO010000036.1"/>
</dbReference>
<dbReference type="AlphaFoldDB" id="A0A931G2L0"/>
<evidence type="ECO:0000313" key="2">
    <source>
        <dbReference type="EMBL" id="MBG0568290.1"/>
    </source>
</evidence>
<dbReference type="EMBL" id="JADQTO010000036">
    <property type="protein sequence ID" value="MBG0568290.1"/>
    <property type="molecule type" value="Genomic_DNA"/>
</dbReference>
<name>A0A931G2L0_9ACTN</name>
<evidence type="ECO:0000313" key="3">
    <source>
        <dbReference type="Proteomes" id="UP000598146"/>
    </source>
</evidence>
<evidence type="ECO:0008006" key="4">
    <source>
        <dbReference type="Google" id="ProtNLM"/>
    </source>
</evidence>
<protein>
    <recommendedName>
        <fullName evidence="4">LVIVD repeat-containing protein</fullName>
    </recommendedName>
</protein>
<keyword evidence="3" id="KW-1185">Reference proteome</keyword>
<comment type="caution">
    <text evidence="2">The sequence shown here is derived from an EMBL/GenBank/DDBJ whole genome shotgun (WGS) entry which is preliminary data.</text>
</comment>
<proteinExistence type="predicted"/>